<dbReference type="EMBL" id="KQ459598">
    <property type="protein sequence ID" value="KPI94724.1"/>
    <property type="molecule type" value="Genomic_DNA"/>
</dbReference>
<evidence type="ECO:0008006" key="5">
    <source>
        <dbReference type="Google" id="ProtNLM"/>
    </source>
</evidence>
<keyword evidence="2" id="KW-0812">Transmembrane</keyword>
<evidence type="ECO:0000313" key="3">
    <source>
        <dbReference type="EMBL" id="KPI94724.1"/>
    </source>
</evidence>
<reference evidence="3 4" key="1">
    <citation type="journal article" date="2015" name="Nat. Commun.">
        <title>Outbred genome sequencing and CRISPR/Cas9 gene editing in butterflies.</title>
        <authorList>
            <person name="Li X."/>
            <person name="Fan D."/>
            <person name="Zhang W."/>
            <person name="Liu G."/>
            <person name="Zhang L."/>
            <person name="Zhao L."/>
            <person name="Fang X."/>
            <person name="Chen L."/>
            <person name="Dong Y."/>
            <person name="Chen Y."/>
            <person name="Ding Y."/>
            <person name="Zhao R."/>
            <person name="Feng M."/>
            <person name="Zhu Y."/>
            <person name="Feng Y."/>
            <person name="Jiang X."/>
            <person name="Zhu D."/>
            <person name="Xiang H."/>
            <person name="Feng X."/>
            <person name="Li S."/>
            <person name="Wang J."/>
            <person name="Zhang G."/>
            <person name="Kronforst M.R."/>
            <person name="Wang W."/>
        </authorList>
    </citation>
    <scope>NUCLEOTIDE SEQUENCE [LARGE SCALE GENOMIC DNA]</scope>
    <source>
        <strain evidence="3">Ya'a_city_454_Px</strain>
        <tissue evidence="3">Whole body</tissue>
    </source>
</reference>
<organism evidence="3 4">
    <name type="scientific">Papilio xuthus</name>
    <name type="common">Asian swallowtail butterfly</name>
    <dbReference type="NCBI Taxonomy" id="66420"/>
    <lineage>
        <taxon>Eukaryota</taxon>
        <taxon>Metazoa</taxon>
        <taxon>Ecdysozoa</taxon>
        <taxon>Arthropoda</taxon>
        <taxon>Hexapoda</taxon>
        <taxon>Insecta</taxon>
        <taxon>Pterygota</taxon>
        <taxon>Neoptera</taxon>
        <taxon>Endopterygota</taxon>
        <taxon>Lepidoptera</taxon>
        <taxon>Glossata</taxon>
        <taxon>Ditrysia</taxon>
        <taxon>Papilionoidea</taxon>
        <taxon>Papilionidae</taxon>
        <taxon>Papilioninae</taxon>
        <taxon>Papilio</taxon>
    </lineage>
</organism>
<evidence type="ECO:0000256" key="1">
    <source>
        <dbReference type="SAM" id="MobiDB-lite"/>
    </source>
</evidence>
<evidence type="ECO:0000256" key="2">
    <source>
        <dbReference type="SAM" id="Phobius"/>
    </source>
</evidence>
<dbReference type="AlphaFoldDB" id="A0A194PPR5"/>
<protein>
    <recommendedName>
        <fullName evidence="5">ZP domain-containing protein</fullName>
    </recommendedName>
</protein>
<keyword evidence="2" id="KW-0472">Membrane</keyword>
<feature type="transmembrane region" description="Helical" evidence="2">
    <location>
        <begin position="323"/>
        <end position="342"/>
    </location>
</feature>
<keyword evidence="4" id="KW-1185">Reference proteome</keyword>
<keyword evidence="2" id="KW-1133">Transmembrane helix</keyword>
<sequence>CMSYCAEVLHLIGEPDFRDVRLRWEYGSEEQRQLLAFQVHYCELQAWGQYRCRTKGRPGSASSIERDIMAVSEAGVTVTPQSAAALMLVVENHESEKALRSRAGDISTTTPSGRRGRAYSTHISGLRMATTYSFEVRPVRRDARDLADPQSIGSKIIIVPTKGFSARATQCLPHASEVEVSTGPYFGGRIAVEAADGGPERCALQGNPRSAQDAYILRIHHRECGSEVNDTTVATYVIVQENLPILTHSTRRFLVLCTYKPETLTVRAGINLPKADPGDVLHQTKPIGSVEPYDNQDMDYNDLQPARLEARKEESQQSAFGEVLLVIFLVVAAFGGIALLVWKMVPQTDKDNVSITTMSSMRSSIFGSRNRDRFSDRSSVYSITLSEKEGTKKSNEGDNTSEA</sequence>
<accession>A0A194PPR5</accession>
<dbReference type="Proteomes" id="UP000053268">
    <property type="component" value="Unassembled WGS sequence"/>
</dbReference>
<feature type="region of interest" description="Disordered" evidence="1">
    <location>
        <begin position="99"/>
        <end position="118"/>
    </location>
</feature>
<proteinExistence type="predicted"/>
<gene>
    <name evidence="3" type="ORF">RR46_05976</name>
</gene>
<name>A0A194PPR5_PAPXU</name>
<feature type="non-terminal residue" evidence="3">
    <location>
        <position position="1"/>
    </location>
</feature>
<evidence type="ECO:0000313" key="4">
    <source>
        <dbReference type="Proteomes" id="UP000053268"/>
    </source>
</evidence>